<proteinExistence type="predicted"/>
<accession>A0A9D7SWV0</accession>
<protein>
    <submittedName>
        <fullName evidence="1">HAD-IA family hydrolase</fullName>
    </submittedName>
</protein>
<dbReference type="Proteomes" id="UP000808337">
    <property type="component" value="Unassembled WGS sequence"/>
</dbReference>
<dbReference type="AlphaFoldDB" id="A0A9D7SWV0"/>
<dbReference type="SUPFAM" id="SSF56784">
    <property type="entry name" value="HAD-like"/>
    <property type="match status" value="1"/>
</dbReference>
<dbReference type="SFLD" id="SFLDG01129">
    <property type="entry name" value="C1.5:_HAD__Beta-PGM__Phosphata"/>
    <property type="match status" value="1"/>
</dbReference>
<gene>
    <name evidence="1" type="ORF">IPP15_14910</name>
</gene>
<dbReference type="GO" id="GO:0016787">
    <property type="term" value="F:hydrolase activity"/>
    <property type="evidence" value="ECO:0007669"/>
    <property type="project" value="UniProtKB-KW"/>
</dbReference>
<organism evidence="1 2">
    <name type="scientific">Candidatus Opimibacter skivensis</name>
    <dbReference type="NCBI Taxonomy" id="2982028"/>
    <lineage>
        <taxon>Bacteria</taxon>
        <taxon>Pseudomonadati</taxon>
        <taxon>Bacteroidota</taxon>
        <taxon>Saprospiria</taxon>
        <taxon>Saprospirales</taxon>
        <taxon>Saprospiraceae</taxon>
        <taxon>Candidatus Opimibacter</taxon>
    </lineage>
</organism>
<name>A0A9D7SWV0_9BACT</name>
<dbReference type="Gene3D" id="3.40.50.1000">
    <property type="entry name" value="HAD superfamily/HAD-like"/>
    <property type="match status" value="1"/>
</dbReference>
<dbReference type="SFLD" id="SFLDS00003">
    <property type="entry name" value="Haloacid_Dehalogenase"/>
    <property type="match status" value="1"/>
</dbReference>
<reference evidence="1 2" key="1">
    <citation type="submission" date="2020-10" db="EMBL/GenBank/DDBJ databases">
        <title>Connecting structure to function with the recovery of over 1000 high-quality activated sludge metagenome-assembled genomes encoding full-length rRNA genes using long-read sequencing.</title>
        <authorList>
            <person name="Singleton C.M."/>
            <person name="Petriglieri F."/>
            <person name="Kristensen J.M."/>
            <person name="Kirkegaard R.H."/>
            <person name="Michaelsen T.Y."/>
            <person name="Andersen M.H."/>
            <person name="Karst S.M."/>
            <person name="Dueholm M.S."/>
            <person name="Nielsen P.H."/>
            <person name="Albertsen M."/>
        </authorList>
    </citation>
    <scope>NUCLEOTIDE SEQUENCE [LARGE SCALE GENOMIC DNA]</scope>
    <source>
        <strain evidence="1">Ribe_18-Q3-R11-54_MAXAC.273</strain>
    </source>
</reference>
<evidence type="ECO:0000313" key="2">
    <source>
        <dbReference type="Proteomes" id="UP000808337"/>
    </source>
</evidence>
<dbReference type="EMBL" id="JADKGY010000022">
    <property type="protein sequence ID" value="MBK9983646.1"/>
    <property type="molecule type" value="Genomic_DNA"/>
</dbReference>
<comment type="caution">
    <text evidence="1">The sequence shown here is derived from an EMBL/GenBank/DDBJ whole genome shotgun (WGS) entry which is preliminary data.</text>
</comment>
<dbReference type="NCBIfam" id="TIGR01509">
    <property type="entry name" value="HAD-SF-IA-v3"/>
    <property type="match status" value="1"/>
</dbReference>
<dbReference type="InterPro" id="IPR023214">
    <property type="entry name" value="HAD_sf"/>
</dbReference>
<dbReference type="InterPro" id="IPR023198">
    <property type="entry name" value="PGP-like_dom2"/>
</dbReference>
<dbReference type="Gene3D" id="1.10.150.240">
    <property type="entry name" value="Putative phosphatase, domain 2"/>
    <property type="match status" value="1"/>
</dbReference>
<dbReference type="InterPro" id="IPR006439">
    <property type="entry name" value="HAD-SF_hydro_IA"/>
</dbReference>
<evidence type="ECO:0000313" key="1">
    <source>
        <dbReference type="EMBL" id="MBK9983646.1"/>
    </source>
</evidence>
<dbReference type="PANTHER" id="PTHR43611:SF3">
    <property type="entry name" value="FLAVIN MONONUCLEOTIDE HYDROLASE 1, CHLOROPLATIC"/>
    <property type="match status" value="1"/>
</dbReference>
<sequence>MKHKTITTLFLDIGGVLLSNGWGSEQREKAISFFKLDGAELNQRHHLTFDTYEQGKLSLPEYLKRIVFYEPRHFSLQEFTEFMFSQSVPFQETIDFFKFLKNQYQLKVIAVSNEGRELNDYRITEFKLRELFDAFVSSSYVHLRKPDADIFKMAIDISQTHPDHILYIDDRRMFVEVAQSLGMHGMRYEGLEKTRNHLNLYEFQHT</sequence>
<dbReference type="InterPro" id="IPR036412">
    <property type="entry name" value="HAD-like_sf"/>
</dbReference>
<dbReference type="Pfam" id="PF13419">
    <property type="entry name" value="HAD_2"/>
    <property type="match status" value="1"/>
</dbReference>
<dbReference type="PANTHER" id="PTHR43611">
    <property type="entry name" value="ALPHA-D-GLUCOSE 1-PHOSPHATE PHOSPHATASE"/>
    <property type="match status" value="1"/>
</dbReference>
<keyword evidence="1" id="KW-0378">Hydrolase</keyword>
<dbReference type="InterPro" id="IPR041492">
    <property type="entry name" value="HAD_2"/>
</dbReference>